<evidence type="ECO:0000313" key="3">
    <source>
        <dbReference type="Proteomes" id="UP001189429"/>
    </source>
</evidence>
<sequence>MFRFKFRAELSETSLGHAKLSELLQDARVSDLCTVKLQKHGYAVFPAAKAQAARASAISLADSLTPPAAAAVAEAPPRRARPAPLSLDAQDSQGCARGDEITEIGNLHVSVVQVAPAAGGADAGILFPPTPEAATPCWAPRAAYAGQAAPTGPLPTLLGRPAAQPGGGGAKDADSAAKAGAAIIADCIKAAQHSQPPLEEERNIWTMQLVTPSTLGHLRGSLEQNTFIHVPEPLPTPEAAAPQRRLSRALSAEL</sequence>
<feature type="region of interest" description="Disordered" evidence="1">
    <location>
        <begin position="73"/>
        <end position="92"/>
    </location>
</feature>
<organism evidence="2 3">
    <name type="scientific">Prorocentrum cordatum</name>
    <dbReference type="NCBI Taxonomy" id="2364126"/>
    <lineage>
        <taxon>Eukaryota</taxon>
        <taxon>Sar</taxon>
        <taxon>Alveolata</taxon>
        <taxon>Dinophyceae</taxon>
        <taxon>Prorocentrales</taxon>
        <taxon>Prorocentraceae</taxon>
        <taxon>Prorocentrum</taxon>
    </lineage>
</organism>
<evidence type="ECO:0000313" key="2">
    <source>
        <dbReference type="EMBL" id="CAK0894271.1"/>
    </source>
</evidence>
<evidence type="ECO:0000256" key="1">
    <source>
        <dbReference type="SAM" id="MobiDB-lite"/>
    </source>
</evidence>
<gene>
    <name evidence="2" type="ORF">PCOR1329_LOCUS73350</name>
</gene>
<name>A0ABN9X4I2_9DINO</name>
<dbReference type="Proteomes" id="UP001189429">
    <property type="component" value="Unassembled WGS sequence"/>
</dbReference>
<protein>
    <submittedName>
        <fullName evidence="2">Uncharacterized protein</fullName>
    </submittedName>
</protein>
<feature type="region of interest" description="Disordered" evidence="1">
    <location>
        <begin position="233"/>
        <end position="254"/>
    </location>
</feature>
<proteinExistence type="predicted"/>
<keyword evidence="3" id="KW-1185">Reference proteome</keyword>
<comment type="caution">
    <text evidence="2">The sequence shown here is derived from an EMBL/GenBank/DDBJ whole genome shotgun (WGS) entry which is preliminary data.</text>
</comment>
<reference evidence="2" key="1">
    <citation type="submission" date="2023-10" db="EMBL/GenBank/DDBJ databases">
        <authorList>
            <person name="Chen Y."/>
            <person name="Shah S."/>
            <person name="Dougan E. K."/>
            <person name="Thang M."/>
            <person name="Chan C."/>
        </authorList>
    </citation>
    <scope>NUCLEOTIDE SEQUENCE [LARGE SCALE GENOMIC DNA]</scope>
</reference>
<dbReference type="EMBL" id="CAUYUJ010019871">
    <property type="protein sequence ID" value="CAK0894271.1"/>
    <property type="molecule type" value="Genomic_DNA"/>
</dbReference>
<accession>A0ABN9X4I2</accession>